<dbReference type="InParanoid" id="A0A0C3BAT6"/>
<evidence type="ECO:0000313" key="2">
    <source>
        <dbReference type="EMBL" id="KIM74442.1"/>
    </source>
</evidence>
<name>A0A0C3BAT6_PILCF</name>
<sequence>MSLPPHPPLVLSLPPTPTDMVDPLFVLLPPSSVPTSPVMAICHSGKLVYHSEFYIKDDMTVFLVDNQILFRVHRYLLDRESDVFRSYPAGSDENPVPLQDVTSEEFATLLKYFYNGMHGDAPESRDEWMTLLSLSTLFKMPRIRNRAIKAIELFDPPLDPVCRIALAIPEKHDIQEWLKPAYVELCRRDDPISEHDADKLGLNITVGIFHARERSRKLAVRKPASDMRHGQMGLFGGGPAYPPIPGPGPDLPPDMELVERIVTEVFWPPQNKTP</sequence>
<gene>
    <name evidence="2" type="ORF">PILCRDRAFT_828296</name>
</gene>
<organism evidence="2 3">
    <name type="scientific">Piloderma croceum (strain F 1598)</name>
    <dbReference type="NCBI Taxonomy" id="765440"/>
    <lineage>
        <taxon>Eukaryota</taxon>
        <taxon>Fungi</taxon>
        <taxon>Dikarya</taxon>
        <taxon>Basidiomycota</taxon>
        <taxon>Agaricomycotina</taxon>
        <taxon>Agaricomycetes</taxon>
        <taxon>Agaricomycetidae</taxon>
        <taxon>Atheliales</taxon>
        <taxon>Atheliaceae</taxon>
        <taxon>Piloderma</taxon>
    </lineage>
</organism>
<dbReference type="SMART" id="SM00225">
    <property type="entry name" value="BTB"/>
    <property type="match status" value="1"/>
</dbReference>
<keyword evidence="3" id="KW-1185">Reference proteome</keyword>
<evidence type="ECO:0000313" key="3">
    <source>
        <dbReference type="Proteomes" id="UP000054166"/>
    </source>
</evidence>
<dbReference type="Gene3D" id="3.30.710.10">
    <property type="entry name" value="Potassium Channel Kv1.1, Chain A"/>
    <property type="match status" value="1"/>
</dbReference>
<proteinExistence type="predicted"/>
<dbReference type="OrthoDB" id="2367075at2759"/>
<dbReference type="PROSITE" id="PS50097">
    <property type="entry name" value="BTB"/>
    <property type="match status" value="1"/>
</dbReference>
<dbReference type="SUPFAM" id="SSF54695">
    <property type="entry name" value="POZ domain"/>
    <property type="match status" value="1"/>
</dbReference>
<dbReference type="EMBL" id="KN833061">
    <property type="protein sequence ID" value="KIM74442.1"/>
    <property type="molecule type" value="Genomic_DNA"/>
</dbReference>
<reference evidence="3" key="2">
    <citation type="submission" date="2015-01" db="EMBL/GenBank/DDBJ databases">
        <title>Evolutionary Origins and Diversification of the Mycorrhizal Mutualists.</title>
        <authorList>
            <consortium name="DOE Joint Genome Institute"/>
            <consortium name="Mycorrhizal Genomics Consortium"/>
            <person name="Kohler A."/>
            <person name="Kuo A."/>
            <person name="Nagy L.G."/>
            <person name="Floudas D."/>
            <person name="Copeland A."/>
            <person name="Barry K.W."/>
            <person name="Cichocki N."/>
            <person name="Veneault-Fourrey C."/>
            <person name="LaButti K."/>
            <person name="Lindquist E.A."/>
            <person name="Lipzen A."/>
            <person name="Lundell T."/>
            <person name="Morin E."/>
            <person name="Murat C."/>
            <person name="Riley R."/>
            <person name="Ohm R."/>
            <person name="Sun H."/>
            <person name="Tunlid A."/>
            <person name="Henrissat B."/>
            <person name="Grigoriev I.V."/>
            <person name="Hibbett D.S."/>
            <person name="Martin F."/>
        </authorList>
    </citation>
    <scope>NUCLEOTIDE SEQUENCE [LARGE SCALE GENOMIC DNA]</scope>
    <source>
        <strain evidence="3">F 1598</strain>
    </source>
</reference>
<dbReference type="Proteomes" id="UP000054166">
    <property type="component" value="Unassembled WGS sequence"/>
</dbReference>
<dbReference type="InterPro" id="IPR000210">
    <property type="entry name" value="BTB/POZ_dom"/>
</dbReference>
<dbReference type="CDD" id="cd18186">
    <property type="entry name" value="BTB_POZ_ZBTB_KLHL-like"/>
    <property type="match status" value="1"/>
</dbReference>
<accession>A0A0C3BAT6</accession>
<dbReference type="Pfam" id="PF00651">
    <property type="entry name" value="BTB"/>
    <property type="match status" value="1"/>
</dbReference>
<dbReference type="AlphaFoldDB" id="A0A0C3BAT6"/>
<feature type="domain" description="BTB" evidence="1">
    <location>
        <begin position="57"/>
        <end position="116"/>
    </location>
</feature>
<protein>
    <recommendedName>
        <fullName evidence="1">BTB domain-containing protein</fullName>
    </recommendedName>
</protein>
<reference evidence="2 3" key="1">
    <citation type="submission" date="2014-04" db="EMBL/GenBank/DDBJ databases">
        <authorList>
            <consortium name="DOE Joint Genome Institute"/>
            <person name="Kuo A."/>
            <person name="Tarkka M."/>
            <person name="Buscot F."/>
            <person name="Kohler A."/>
            <person name="Nagy L.G."/>
            <person name="Floudas D."/>
            <person name="Copeland A."/>
            <person name="Barry K.W."/>
            <person name="Cichocki N."/>
            <person name="Veneault-Fourrey C."/>
            <person name="LaButti K."/>
            <person name="Lindquist E.A."/>
            <person name="Lipzen A."/>
            <person name="Lundell T."/>
            <person name="Morin E."/>
            <person name="Murat C."/>
            <person name="Sun H."/>
            <person name="Tunlid A."/>
            <person name="Henrissat B."/>
            <person name="Grigoriev I.V."/>
            <person name="Hibbett D.S."/>
            <person name="Martin F."/>
            <person name="Nordberg H.P."/>
            <person name="Cantor M.N."/>
            <person name="Hua S.X."/>
        </authorList>
    </citation>
    <scope>NUCLEOTIDE SEQUENCE [LARGE SCALE GENOMIC DNA]</scope>
    <source>
        <strain evidence="2 3">F 1598</strain>
    </source>
</reference>
<dbReference type="HOGENOM" id="CLU_047592_5_1_1"/>
<dbReference type="STRING" id="765440.A0A0C3BAT6"/>
<evidence type="ECO:0000259" key="1">
    <source>
        <dbReference type="PROSITE" id="PS50097"/>
    </source>
</evidence>
<dbReference type="InterPro" id="IPR011333">
    <property type="entry name" value="SKP1/BTB/POZ_sf"/>
</dbReference>